<comment type="pathway">
    <text evidence="5">Amino-acid biosynthesis; L-tryptophan biosynthesis; L-tryptophan from chorismate: step 2/5.</text>
</comment>
<dbReference type="PANTHER" id="PTHR43285:SF2">
    <property type="entry name" value="ANTHRANILATE PHOSPHORIBOSYLTRANSFERASE"/>
    <property type="match status" value="1"/>
</dbReference>
<dbReference type="Proteomes" id="UP001501035">
    <property type="component" value="Unassembled WGS sequence"/>
</dbReference>
<evidence type="ECO:0000259" key="7">
    <source>
        <dbReference type="Pfam" id="PF02885"/>
    </source>
</evidence>
<dbReference type="SUPFAM" id="SSF47648">
    <property type="entry name" value="Nucleoside phosphorylase/phosphoribosyltransferase N-terminal domain"/>
    <property type="match status" value="1"/>
</dbReference>
<feature type="binding site" evidence="5">
    <location>
        <position position="127"/>
    </location>
    <ligand>
        <name>Mg(2+)</name>
        <dbReference type="ChEBI" id="CHEBI:18420"/>
        <label>1</label>
    </ligand>
</feature>
<dbReference type="InterPro" id="IPR005940">
    <property type="entry name" value="Anthranilate_Pribosyl_Tfrase"/>
</dbReference>
<evidence type="ECO:0000256" key="3">
    <source>
        <dbReference type="ARBA" id="ARBA00022822"/>
    </source>
</evidence>
<keyword evidence="5" id="KW-0479">Metal-binding</keyword>
<dbReference type="EMBL" id="BAAAVS010000024">
    <property type="protein sequence ID" value="GAA3037850.1"/>
    <property type="molecule type" value="Genomic_DNA"/>
</dbReference>
<sequence length="382" mass="39480">MWADRLPACLAELSGRQPPLWASIRVDGVRSYQPELSWPLVLGLVTENRDLTADQARWAMDEIMADAATSAQIAGFGLAVKMKGAAPAELIGLADAMLSHAILVETDRDAVDVVGTGGDRSQTVNISTMTAIVVAATGVPVVKHGNRAASSKSGGADVLEALGVTITLDAEAVARCVAEVGIGFCFAPVFHPAFRFTGPPRKELGVPTVFNVLGPLTNPAQPRAGLIGCAFADLAPVLAQTFADRGSSVLVVRGDDGLDEFTTTSASTVWQVVDGRVTQHRIDPQSDLGIARVELSALQGGDAQDNAAVARALFDGACGPVRDAVLLNTGAALVAAEQTGPMNREELVAALRAAMARGGAAIDSGAAADVLDRWARLSTALA</sequence>
<feature type="binding site" evidence="5">
    <location>
        <position position="115"/>
    </location>
    <ligand>
        <name>anthranilate</name>
        <dbReference type="ChEBI" id="CHEBI:16567"/>
        <label>1</label>
    </ligand>
</feature>
<feature type="domain" description="Glycosyl transferase family 3" evidence="6">
    <location>
        <begin position="109"/>
        <end position="360"/>
    </location>
</feature>
<keyword evidence="1 5" id="KW-0328">Glycosyltransferase</keyword>
<evidence type="ECO:0000313" key="8">
    <source>
        <dbReference type="EMBL" id="GAA3037850.1"/>
    </source>
</evidence>
<comment type="similarity">
    <text evidence="5">Belongs to the anthranilate phosphoribosyltransferase family.</text>
</comment>
<comment type="catalytic activity">
    <reaction evidence="5">
        <text>N-(5-phospho-beta-D-ribosyl)anthranilate + diphosphate = 5-phospho-alpha-D-ribose 1-diphosphate + anthranilate</text>
        <dbReference type="Rhea" id="RHEA:11768"/>
        <dbReference type="ChEBI" id="CHEBI:16567"/>
        <dbReference type="ChEBI" id="CHEBI:18277"/>
        <dbReference type="ChEBI" id="CHEBI:33019"/>
        <dbReference type="ChEBI" id="CHEBI:58017"/>
        <dbReference type="EC" id="2.4.2.18"/>
    </reaction>
</comment>
<feature type="binding site" evidence="5">
    <location>
        <position position="115"/>
    </location>
    <ligand>
        <name>5-phospho-alpha-D-ribose 1-diphosphate</name>
        <dbReference type="ChEBI" id="CHEBI:58017"/>
    </ligand>
</feature>
<feature type="binding site" evidence="5">
    <location>
        <position position="146"/>
    </location>
    <ligand>
        <name>anthranilate</name>
        <dbReference type="ChEBI" id="CHEBI:16567"/>
        <label>1</label>
    </ligand>
</feature>
<organism evidence="8 9">
    <name type="scientific">Gordonia defluvii</name>
    <dbReference type="NCBI Taxonomy" id="283718"/>
    <lineage>
        <taxon>Bacteria</taxon>
        <taxon>Bacillati</taxon>
        <taxon>Actinomycetota</taxon>
        <taxon>Actinomycetes</taxon>
        <taxon>Mycobacteriales</taxon>
        <taxon>Gordoniaceae</taxon>
        <taxon>Gordonia</taxon>
    </lineage>
</organism>
<evidence type="ECO:0000259" key="6">
    <source>
        <dbReference type="Pfam" id="PF00591"/>
    </source>
</evidence>
<comment type="caution">
    <text evidence="5">Lacks conserved residue(s) required for the propagation of feature annotation.</text>
</comment>
<feature type="binding site" evidence="5">
    <location>
        <begin position="118"/>
        <end position="119"/>
    </location>
    <ligand>
        <name>5-phospho-alpha-D-ribose 1-diphosphate</name>
        <dbReference type="ChEBI" id="CHEBI:58017"/>
    </ligand>
</feature>
<dbReference type="Gene3D" id="3.40.1030.10">
    <property type="entry name" value="Nucleoside phosphorylase/phosphoribosyltransferase catalytic domain"/>
    <property type="match status" value="1"/>
</dbReference>
<dbReference type="EC" id="2.4.2.18" evidence="5"/>
<comment type="subunit">
    <text evidence="5">Homodimer.</text>
</comment>
<feature type="binding site" evidence="5">
    <location>
        <position position="260"/>
    </location>
    <ligand>
        <name>Mg(2+)</name>
        <dbReference type="ChEBI" id="CHEBI:18420"/>
        <label>2</label>
    </ligand>
</feature>
<dbReference type="InterPro" id="IPR035902">
    <property type="entry name" value="Nuc_phospho_transferase"/>
</dbReference>
<dbReference type="SUPFAM" id="SSF52418">
    <property type="entry name" value="Nucleoside phosphorylase/phosphoribosyltransferase catalytic domain"/>
    <property type="match status" value="1"/>
</dbReference>
<comment type="caution">
    <text evidence="8">The sequence shown here is derived from an EMBL/GenBank/DDBJ whole genome shotgun (WGS) entry which is preliminary data.</text>
</comment>
<dbReference type="InterPro" id="IPR017459">
    <property type="entry name" value="Glycosyl_Trfase_fam3_N_dom"/>
</dbReference>
<feature type="binding site" evidence="5">
    <location>
        <position position="155"/>
    </location>
    <ligand>
        <name>5-phospho-alpha-D-ribose 1-diphosphate</name>
        <dbReference type="ChEBI" id="CHEBI:58017"/>
    </ligand>
</feature>
<feature type="binding site" evidence="5">
    <location>
        <begin position="143"/>
        <end position="151"/>
    </location>
    <ligand>
        <name>5-phospho-alpha-D-ribose 1-diphosphate</name>
        <dbReference type="ChEBI" id="CHEBI:58017"/>
    </ligand>
</feature>
<feature type="binding site" evidence="5">
    <location>
        <begin position="125"/>
        <end position="128"/>
    </location>
    <ligand>
        <name>5-phospho-alpha-D-ribose 1-diphosphate</name>
        <dbReference type="ChEBI" id="CHEBI:58017"/>
    </ligand>
</feature>
<comment type="function">
    <text evidence="5">Catalyzes the transfer of the phosphoribosyl group of 5-phosphorylribose-1-pyrophosphate (PRPP) to anthranilate to yield N-(5'-phosphoribosyl)-anthranilate (PRA).</text>
</comment>
<feature type="binding site" evidence="5">
    <location>
        <position position="260"/>
    </location>
    <ligand>
        <name>Mg(2+)</name>
        <dbReference type="ChEBI" id="CHEBI:18420"/>
        <label>1</label>
    </ligand>
</feature>
<comment type="cofactor">
    <cofactor evidence="5">
        <name>Mg(2+)</name>
        <dbReference type="ChEBI" id="CHEBI:18420"/>
    </cofactor>
    <text evidence="5">Binds 2 magnesium ions per monomer.</text>
</comment>
<evidence type="ECO:0000256" key="2">
    <source>
        <dbReference type="ARBA" id="ARBA00022679"/>
    </source>
</evidence>
<feature type="binding site" evidence="5">
    <location>
        <position position="201"/>
    </location>
    <ligand>
        <name>anthranilate</name>
        <dbReference type="ChEBI" id="CHEBI:16567"/>
        <label>2</label>
    </ligand>
</feature>
<keyword evidence="5" id="KW-0028">Amino-acid biosynthesis</keyword>
<accession>A0ABP6LAL0</accession>
<name>A0ABP6LAL0_9ACTN</name>
<protein>
    <recommendedName>
        <fullName evidence="5">Anthranilate phosphoribosyltransferase</fullName>
        <ecNumber evidence="5">2.4.2.18</ecNumber>
    </recommendedName>
</protein>
<feature type="binding site" evidence="5">
    <location>
        <position position="123"/>
    </location>
    <ligand>
        <name>5-phospho-alpha-D-ribose 1-diphosphate</name>
        <dbReference type="ChEBI" id="CHEBI:58017"/>
    </ligand>
</feature>
<keyword evidence="5" id="KW-0460">Magnesium</keyword>
<dbReference type="Pfam" id="PF02885">
    <property type="entry name" value="Glycos_trans_3N"/>
    <property type="match status" value="1"/>
</dbReference>
<proteinExistence type="inferred from homology"/>
<feature type="binding site" evidence="5">
    <location>
        <position position="259"/>
    </location>
    <ligand>
        <name>Mg(2+)</name>
        <dbReference type="ChEBI" id="CHEBI:18420"/>
        <label>2</label>
    </ligand>
</feature>
<dbReference type="HAMAP" id="MF_00211">
    <property type="entry name" value="TrpD"/>
    <property type="match status" value="1"/>
</dbReference>
<keyword evidence="3 5" id="KW-0822">Tryptophan biosynthesis</keyword>
<dbReference type="InterPro" id="IPR036320">
    <property type="entry name" value="Glycosyl_Trfase_fam3_N_dom_sf"/>
</dbReference>
<feature type="domain" description="Glycosyl transferase family 3 N-terminal" evidence="7">
    <location>
        <begin position="45"/>
        <end position="101"/>
    </location>
</feature>
<dbReference type="GO" id="GO:0016757">
    <property type="term" value="F:glycosyltransferase activity"/>
    <property type="evidence" value="ECO:0007669"/>
    <property type="project" value="UniProtKB-KW"/>
</dbReference>
<keyword evidence="4 5" id="KW-0057">Aromatic amino acid biosynthesis</keyword>
<evidence type="ECO:0000256" key="4">
    <source>
        <dbReference type="ARBA" id="ARBA00023141"/>
    </source>
</evidence>
<dbReference type="InterPro" id="IPR000312">
    <property type="entry name" value="Glycosyl_Trfase_fam3"/>
</dbReference>
<dbReference type="NCBIfam" id="TIGR01245">
    <property type="entry name" value="trpD"/>
    <property type="match status" value="1"/>
</dbReference>
<evidence type="ECO:0000256" key="1">
    <source>
        <dbReference type="ARBA" id="ARBA00022676"/>
    </source>
</evidence>
<dbReference type="PANTHER" id="PTHR43285">
    <property type="entry name" value="ANTHRANILATE PHOSPHORIBOSYLTRANSFERASE"/>
    <property type="match status" value="1"/>
</dbReference>
<reference evidence="9" key="1">
    <citation type="journal article" date="2019" name="Int. J. Syst. Evol. Microbiol.">
        <title>The Global Catalogue of Microorganisms (GCM) 10K type strain sequencing project: providing services to taxonomists for standard genome sequencing and annotation.</title>
        <authorList>
            <consortium name="The Broad Institute Genomics Platform"/>
            <consortium name="The Broad Institute Genome Sequencing Center for Infectious Disease"/>
            <person name="Wu L."/>
            <person name="Ma J."/>
        </authorList>
    </citation>
    <scope>NUCLEOTIDE SEQUENCE [LARGE SCALE GENOMIC DNA]</scope>
    <source>
        <strain evidence="9">JCM 14234</strain>
    </source>
</reference>
<dbReference type="Gene3D" id="1.20.970.10">
    <property type="entry name" value="Transferase, Pyrimidine Nucleoside Phosphorylase, Chain C"/>
    <property type="match status" value="1"/>
</dbReference>
<evidence type="ECO:0000256" key="5">
    <source>
        <dbReference type="HAMAP-Rule" id="MF_00211"/>
    </source>
</evidence>
<dbReference type="Pfam" id="PF00591">
    <property type="entry name" value="Glycos_transf_3"/>
    <property type="match status" value="1"/>
</dbReference>
<gene>
    <name evidence="5 8" type="primary">trpD</name>
    <name evidence="8" type="ORF">GCM10010528_18030</name>
</gene>
<keyword evidence="2 5" id="KW-0808">Transferase</keyword>
<evidence type="ECO:0000313" key="9">
    <source>
        <dbReference type="Proteomes" id="UP001501035"/>
    </source>
</evidence>
<keyword evidence="9" id="KW-1185">Reference proteome</keyword>